<dbReference type="InterPro" id="IPR000120">
    <property type="entry name" value="Amidase"/>
</dbReference>
<evidence type="ECO:0000313" key="3">
    <source>
        <dbReference type="Proteomes" id="UP000243978"/>
    </source>
</evidence>
<feature type="domain" description="Amidase" evidence="1">
    <location>
        <begin position="22"/>
        <end position="436"/>
    </location>
</feature>
<dbReference type="GO" id="GO:0003824">
    <property type="term" value="F:catalytic activity"/>
    <property type="evidence" value="ECO:0007669"/>
    <property type="project" value="InterPro"/>
</dbReference>
<dbReference type="RefSeq" id="WP_245912996.1">
    <property type="nucleotide sequence ID" value="NZ_QBKS01000001.1"/>
</dbReference>
<comment type="caution">
    <text evidence="2">The sequence shown here is derived from an EMBL/GenBank/DDBJ whole genome shotgun (WGS) entry which is preliminary data.</text>
</comment>
<dbReference type="Pfam" id="PF01425">
    <property type="entry name" value="Amidase"/>
    <property type="match status" value="1"/>
</dbReference>
<dbReference type="PANTHER" id="PTHR11895:SF76">
    <property type="entry name" value="INDOLEACETAMIDE HYDROLASE"/>
    <property type="match status" value="1"/>
</dbReference>
<protein>
    <submittedName>
        <fullName evidence="2">Amidase</fullName>
    </submittedName>
</protein>
<dbReference type="SUPFAM" id="SSF75304">
    <property type="entry name" value="Amidase signature (AS) enzymes"/>
    <property type="match status" value="1"/>
</dbReference>
<dbReference type="Gene3D" id="3.90.1300.10">
    <property type="entry name" value="Amidase signature (AS) domain"/>
    <property type="match status" value="1"/>
</dbReference>
<dbReference type="EMBL" id="QBKS01000001">
    <property type="protein sequence ID" value="PTX57994.1"/>
    <property type="molecule type" value="Genomic_DNA"/>
</dbReference>
<dbReference type="PANTHER" id="PTHR11895">
    <property type="entry name" value="TRANSAMIDASE"/>
    <property type="match status" value="1"/>
</dbReference>
<dbReference type="InterPro" id="IPR036928">
    <property type="entry name" value="AS_sf"/>
</dbReference>
<proteinExistence type="predicted"/>
<keyword evidence="3" id="KW-1185">Reference proteome</keyword>
<dbReference type="AlphaFoldDB" id="A0A2T6BPN5"/>
<gene>
    <name evidence="2" type="ORF">C8N43_2669</name>
</gene>
<organism evidence="2 3">
    <name type="scientific">Litoreibacter ponti</name>
    <dbReference type="NCBI Taxonomy" id="1510457"/>
    <lineage>
        <taxon>Bacteria</taxon>
        <taxon>Pseudomonadati</taxon>
        <taxon>Pseudomonadota</taxon>
        <taxon>Alphaproteobacteria</taxon>
        <taxon>Rhodobacterales</taxon>
        <taxon>Roseobacteraceae</taxon>
        <taxon>Litoreibacter</taxon>
    </lineage>
</organism>
<evidence type="ECO:0000259" key="1">
    <source>
        <dbReference type="Pfam" id="PF01425"/>
    </source>
</evidence>
<sequence>MIDRDATAQLKALRTGEISARELMAATLDRIEAVNPAVNAIVALQDRETLLRAAEKAPDGPLQGLPIAVKDLADTKGITTTYGSPIFKEHVPAGDSAMVARLRAAGAVIIGKTNTPEWGLGSHSYNPVYGVTRNPYDTSKSAGGSSGGAGAALATRMVALADGSDMMGSLRNPAGWNNVYGFRPSYGLVAEPAPGDMFLSQLSTNGPMARTIEDLELLLSVQAAHDPHHPHSIGPYRTSEGDQMKIGWLRDWGGAYPMESGILELCESALGLLETLGHTVIEVDPPMPSDALWDAWITLRSFVAAEKFRTLYDAPATRSFLKPEAIWEIERGLQMTAQRVHAASTIRSDWFRKTASMDVDVLALPSAQMFPFPAYWDWPTEVAGTAMDTYHRWMEVVIPASLTGLPALSVPAGFGDNGLPMGLQLIGHRGQDAAILALGRAYDAAQGWTALGPDPTSTASSRSPG</sequence>
<dbReference type="InterPro" id="IPR023631">
    <property type="entry name" value="Amidase_dom"/>
</dbReference>
<dbReference type="Proteomes" id="UP000243978">
    <property type="component" value="Unassembled WGS sequence"/>
</dbReference>
<name>A0A2T6BPN5_9RHOB</name>
<dbReference type="NCBIfam" id="NF005686">
    <property type="entry name" value="PRK07486.1"/>
    <property type="match status" value="1"/>
</dbReference>
<reference evidence="2 3" key="1">
    <citation type="submission" date="2018-04" db="EMBL/GenBank/DDBJ databases">
        <title>Genomic Encyclopedia of Archaeal and Bacterial Type Strains, Phase II (KMG-II): from individual species to whole genera.</title>
        <authorList>
            <person name="Goeker M."/>
        </authorList>
    </citation>
    <scope>NUCLEOTIDE SEQUENCE [LARGE SCALE GENOMIC DNA]</scope>
    <source>
        <strain evidence="2 3">DSM 100977</strain>
    </source>
</reference>
<accession>A0A2T6BPN5</accession>
<evidence type="ECO:0000313" key="2">
    <source>
        <dbReference type="EMBL" id="PTX57994.1"/>
    </source>
</evidence>